<evidence type="ECO:0000256" key="1">
    <source>
        <dbReference type="SAM" id="MobiDB-lite"/>
    </source>
</evidence>
<feature type="region of interest" description="Disordered" evidence="1">
    <location>
        <begin position="209"/>
        <end position="233"/>
    </location>
</feature>
<proteinExistence type="predicted"/>
<accession>A0AAW0A4E2</accession>
<feature type="compositionally biased region" description="Basic and acidic residues" evidence="1">
    <location>
        <begin position="271"/>
        <end position="287"/>
    </location>
</feature>
<sequence>MTSSVPLTSIATSLEDFNEPLAKKFLFPAETRLHRDMEYLWGMEMGTIDPTHERSILQVRKSMVTPFPGGANSWFLVPTEETLNAMYELQMHNLDVPVSERISFFDEFAEDEYEYIFVPRKTGVDFFISQPGLAPRRISAPYTDFPRVTSSALPFFVAFDSQNKVLCLPATRGWQAACVNLTVHWQPGELPEDFLLSCYPETLVTKSDDETPTEIDFSGSKSGSDETIVTPEDDDGPLFFPDKKLYIHEWVESDARQSWDPVPRNIIPPTPRRDRTRDVSEASQKRAQWRVESKRGLRYFERHFPKAAARFRATGS</sequence>
<comment type="caution">
    <text evidence="2">The sequence shown here is derived from an EMBL/GenBank/DDBJ whole genome shotgun (WGS) entry which is preliminary data.</text>
</comment>
<protein>
    <submittedName>
        <fullName evidence="2">Uncharacterized protein</fullName>
    </submittedName>
</protein>
<reference evidence="2 3" key="1">
    <citation type="journal article" date="2024" name="J Genomics">
        <title>Draft genome sequencing and assembly of Favolaschia claudopus CIRM-BRFM 2984 isolated from oak limbs.</title>
        <authorList>
            <person name="Navarro D."/>
            <person name="Drula E."/>
            <person name="Chaduli D."/>
            <person name="Cazenave R."/>
            <person name="Ahrendt S."/>
            <person name="Wang J."/>
            <person name="Lipzen A."/>
            <person name="Daum C."/>
            <person name="Barry K."/>
            <person name="Grigoriev I.V."/>
            <person name="Favel A."/>
            <person name="Rosso M.N."/>
            <person name="Martin F."/>
        </authorList>
    </citation>
    <scope>NUCLEOTIDE SEQUENCE [LARGE SCALE GENOMIC DNA]</scope>
    <source>
        <strain evidence="2 3">CIRM-BRFM 2984</strain>
    </source>
</reference>
<dbReference type="AlphaFoldDB" id="A0AAW0A4E2"/>
<feature type="region of interest" description="Disordered" evidence="1">
    <location>
        <begin position="261"/>
        <end position="287"/>
    </location>
</feature>
<evidence type="ECO:0000313" key="2">
    <source>
        <dbReference type="EMBL" id="KAK7000684.1"/>
    </source>
</evidence>
<evidence type="ECO:0000313" key="3">
    <source>
        <dbReference type="Proteomes" id="UP001362999"/>
    </source>
</evidence>
<organism evidence="2 3">
    <name type="scientific">Favolaschia claudopus</name>
    <dbReference type="NCBI Taxonomy" id="2862362"/>
    <lineage>
        <taxon>Eukaryota</taxon>
        <taxon>Fungi</taxon>
        <taxon>Dikarya</taxon>
        <taxon>Basidiomycota</taxon>
        <taxon>Agaricomycotina</taxon>
        <taxon>Agaricomycetes</taxon>
        <taxon>Agaricomycetidae</taxon>
        <taxon>Agaricales</taxon>
        <taxon>Marasmiineae</taxon>
        <taxon>Mycenaceae</taxon>
        <taxon>Favolaschia</taxon>
    </lineage>
</organism>
<keyword evidence="3" id="KW-1185">Reference proteome</keyword>
<name>A0AAW0A4E2_9AGAR</name>
<dbReference type="Proteomes" id="UP001362999">
    <property type="component" value="Unassembled WGS sequence"/>
</dbReference>
<gene>
    <name evidence="2" type="ORF">R3P38DRAFT_3218363</name>
</gene>
<dbReference type="EMBL" id="JAWWNJ010000087">
    <property type="protein sequence ID" value="KAK7000684.1"/>
    <property type="molecule type" value="Genomic_DNA"/>
</dbReference>